<feature type="transmembrane region" description="Helical" evidence="1">
    <location>
        <begin position="6"/>
        <end position="26"/>
    </location>
</feature>
<keyword evidence="1" id="KW-0472">Membrane</keyword>
<dbReference type="EMBL" id="JANAWD010000076">
    <property type="protein sequence ID" value="KAJ3488034.1"/>
    <property type="molecule type" value="Genomic_DNA"/>
</dbReference>
<keyword evidence="4" id="KW-1185">Reference proteome</keyword>
<evidence type="ECO:0000313" key="3">
    <source>
        <dbReference type="EMBL" id="KAJ3488034.1"/>
    </source>
</evidence>
<dbReference type="InterPro" id="IPR045340">
    <property type="entry name" value="DUF6533"/>
</dbReference>
<keyword evidence="1" id="KW-1133">Transmembrane helix</keyword>
<dbReference type="AlphaFoldDB" id="A0AAD5V7A3"/>
<feature type="transmembrane region" description="Helical" evidence="1">
    <location>
        <begin position="169"/>
        <end position="188"/>
    </location>
</feature>
<feature type="domain" description="DUF6533" evidence="2">
    <location>
        <begin position="22"/>
        <end position="57"/>
    </location>
</feature>
<dbReference type="Pfam" id="PF20151">
    <property type="entry name" value="DUF6533"/>
    <property type="match status" value="1"/>
</dbReference>
<comment type="caution">
    <text evidence="3">The sequence shown here is derived from an EMBL/GenBank/DDBJ whole genome shotgun (WGS) entry which is preliminary data.</text>
</comment>
<evidence type="ECO:0000256" key="1">
    <source>
        <dbReference type="SAM" id="Phobius"/>
    </source>
</evidence>
<gene>
    <name evidence="3" type="ORF">NLI96_g3121</name>
</gene>
<sequence>MESEVSMYQIYLNNYLILFGGVIFYYDWLLTLPKEVKYVWLAPRTAGVWIFLLNRYYNFFAYITTLVPTFAPFKEIKACDSYILYSRMSLIVGVLIIGVTLIQRTYVLYQRDNRVLALMVSVAVGLLGLSGIMVANGGYRNPRESTPFGLGSARTELTLFSRDSKYRAAIAWESLFAFDTMIFLLTVVRTLRGRNLSVAGVNEIPEMMFRHGALYFA</sequence>
<organism evidence="3 4">
    <name type="scientific">Meripilus lineatus</name>
    <dbReference type="NCBI Taxonomy" id="2056292"/>
    <lineage>
        <taxon>Eukaryota</taxon>
        <taxon>Fungi</taxon>
        <taxon>Dikarya</taxon>
        <taxon>Basidiomycota</taxon>
        <taxon>Agaricomycotina</taxon>
        <taxon>Agaricomycetes</taxon>
        <taxon>Polyporales</taxon>
        <taxon>Meripilaceae</taxon>
        <taxon>Meripilus</taxon>
    </lineage>
</organism>
<keyword evidence="1" id="KW-0812">Transmembrane</keyword>
<dbReference type="Proteomes" id="UP001212997">
    <property type="component" value="Unassembled WGS sequence"/>
</dbReference>
<feature type="transmembrane region" description="Helical" evidence="1">
    <location>
        <begin position="82"/>
        <end position="103"/>
    </location>
</feature>
<accession>A0AAD5V7A3</accession>
<protein>
    <recommendedName>
        <fullName evidence="2">DUF6533 domain-containing protein</fullName>
    </recommendedName>
</protein>
<reference evidence="3" key="1">
    <citation type="submission" date="2022-07" db="EMBL/GenBank/DDBJ databases">
        <title>Genome Sequence of Physisporinus lineatus.</title>
        <authorList>
            <person name="Buettner E."/>
        </authorList>
    </citation>
    <scope>NUCLEOTIDE SEQUENCE</scope>
    <source>
        <strain evidence="3">VT162</strain>
    </source>
</reference>
<feature type="transmembrane region" description="Helical" evidence="1">
    <location>
        <begin position="115"/>
        <end position="135"/>
    </location>
</feature>
<evidence type="ECO:0000313" key="4">
    <source>
        <dbReference type="Proteomes" id="UP001212997"/>
    </source>
</evidence>
<name>A0AAD5V7A3_9APHY</name>
<evidence type="ECO:0000259" key="2">
    <source>
        <dbReference type="Pfam" id="PF20151"/>
    </source>
</evidence>
<proteinExistence type="predicted"/>